<keyword evidence="5" id="KW-1185">Reference proteome</keyword>
<dbReference type="Gene3D" id="3.30.910.20">
    <property type="entry name" value="Skp domain"/>
    <property type="match status" value="1"/>
</dbReference>
<feature type="coiled-coil region" evidence="3">
    <location>
        <begin position="72"/>
        <end position="113"/>
    </location>
</feature>
<dbReference type="PANTHER" id="PTHR35089">
    <property type="entry name" value="CHAPERONE PROTEIN SKP"/>
    <property type="match status" value="1"/>
</dbReference>
<gene>
    <name evidence="4" type="ORF">GCM10022271_06370</name>
</gene>
<dbReference type="InterPro" id="IPR005632">
    <property type="entry name" value="Chaperone_Skp"/>
</dbReference>
<reference evidence="5" key="1">
    <citation type="journal article" date="2019" name="Int. J. Syst. Evol. Microbiol.">
        <title>The Global Catalogue of Microorganisms (GCM) 10K type strain sequencing project: providing services to taxonomists for standard genome sequencing and annotation.</title>
        <authorList>
            <consortium name="The Broad Institute Genomics Platform"/>
            <consortium name="The Broad Institute Genome Sequencing Center for Infectious Disease"/>
            <person name="Wu L."/>
            <person name="Ma J."/>
        </authorList>
    </citation>
    <scope>NUCLEOTIDE SEQUENCE [LARGE SCALE GENOMIC DNA]</scope>
    <source>
        <strain evidence="5">JCM 17525</strain>
    </source>
</reference>
<dbReference type="EMBL" id="BAABBI010000001">
    <property type="protein sequence ID" value="GAA3776920.1"/>
    <property type="molecule type" value="Genomic_DNA"/>
</dbReference>
<dbReference type="Proteomes" id="UP001501456">
    <property type="component" value="Unassembled WGS sequence"/>
</dbReference>
<keyword evidence="2" id="KW-0732">Signal</keyword>
<dbReference type="InterPro" id="IPR024930">
    <property type="entry name" value="Skp_dom_sf"/>
</dbReference>
<accession>A0ABP7GY25</accession>
<sequence length="171" mass="19309">MKNIFLIAFAIVAVTSCTQPKKIGFVDNGTLINDYQEKKDIEAKFQSKIDAFQKRTDSIGKAFQLEAQEFQLKAKKLSQAKAQEEYQALSQKQQMLQQKVQFEEQQIQQASQTEIDSLIAKVKDYVGDYGKKNGYDYILGSNEGGSVLYGNEANDLTQTILDALNADYKKE</sequence>
<evidence type="ECO:0000313" key="4">
    <source>
        <dbReference type="EMBL" id="GAA3776920.1"/>
    </source>
</evidence>
<evidence type="ECO:0008006" key="6">
    <source>
        <dbReference type="Google" id="ProtNLM"/>
    </source>
</evidence>
<evidence type="ECO:0000256" key="3">
    <source>
        <dbReference type="SAM" id="Coils"/>
    </source>
</evidence>
<comment type="caution">
    <text evidence="4">The sequence shown here is derived from an EMBL/GenBank/DDBJ whole genome shotgun (WGS) entry which is preliminary data.</text>
</comment>
<evidence type="ECO:0000256" key="2">
    <source>
        <dbReference type="ARBA" id="ARBA00022729"/>
    </source>
</evidence>
<organism evidence="4 5">
    <name type="scientific">Corallibacter vietnamensis</name>
    <dbReference type="NCBI Taxonomy" id="904130"/>
    <lineage>
        <taxon>Bacteria</taxon>
        <taxon>Pseudomonadati</taxon>
        <taxon>Bacteroidota</taxon>
        <taxon>Flavobacteriia</taxon>
        <taxon>Flavobacteriales</taxon>
        <taxon>Flavobacteriaceae</taxon>
        <taxon>Corallibacter</taxon>
    </lineage>
</organism>
<dbReference type="PROSITE" id="PS51257">
    <property type="entry name" value="PROKAR_LIPOPROTEIN"/>
    <property type="match status" value="1"/>
</dbReference>
<protein>
    <recommendedName>
        <fullName evidence="6">OmpH family outer membrane protein</fullName>
    </recommendedName>
</protein>
<dbReference type="Pfam" id="PF03938">
    <property type="entry name" value="OmpH"/>
    <property type="match status" value="1"/>
</dbReference>
<evidence type="ECO:0000313" key="5">
    <source>
        <dbReference type="Proteomes" id="UP001501456"/>
    </source>
</evidence>
<dbReference type="RefSeq" id="WP_344726986.1">
    <property type="nucleotide sequence ID" value="NZ_BAABBI010000001.1"/>
</dbReference>
<dbReference type="SMART" id="SM00935">
    <property type="entry name" value="OmpH"/>
    <property type="match status" value="1"/>
</dbReference>
<keyword evidence="3" id="KW-0175">Coiled coil</keyword>
<dbReference type="SUPFAM" id="SSF111384">
    <property type="entry name" value="OmpH-like"/>
    <property type="match status" value="1"/>
</dbReference>
<name>A0ABP7GY25_9FLAO</name>
<proteinExistence type="inferred from homology"/>
<evidence type="ECO:0000256" key="1">
    <source>
        <dbReference type="ARBA" id="ARBA00009091"/>
    </source>
</evidence>
<comment type="similarity">
    <text evidence="1">Belongs to the Skp family.</text>
</comment>
<dbReference type="PANTHER" id="PTHR35089:SF1">
    <property type="entry name" value="CHAPERONE PROTEIN SKP"/>
    <property type="match status" value="1"/>
</dbReference>